<dbReference type="AlphaFoldDB" id="A0A6V7DBG1"/>
<keyword evidence="4" id="KW-1185">Reference proteome</keyword>
<dbReference type="EMBL" id="LR828257">
    <property type="protein sequence ID" value="CAD0331434.1"/>
    <property type="molecule type" value="Genomic_DNA"/>
</dbReference>
<evidence type="ECO:0000313" key="5">
    <source>
        <dbReference type="Proteomes" id="UP001187425"/>
    </source>
</evidence>
<gene>
    <name evidence="2" type="ORF">CFBP498_22070</name>
    <name evidence="3" type="ORF">R4K57_10030</name>
</gene>
<dbReference type="Proteomes" id="UP000515406">
    <property type="component" value="Chromosome"/>
</dbReference>
<evidence type="ECO:0000313" key="2">
    <source>
        <dbReference type="EMBL" id="CAD0331443.1"/>
    </source>
</evidence>
<dbReference type="Proteomes" id="UP001187425">
    <property type="component" value="Unassembled WGS sequence"/>
</dbReference>
<protein>
    <submittedName>
        <fullName evidence="2">Uncharacterized protein</fullName>
    </submittedName>
</protein>
<proteinExistence type="predicted"/>
<dbReference type="EMBL" id="LR828257">
    <property type="protein sequence ID" value="CAD0331443.1"/>
    <property type="molecule type" value="Genomic_DNA"/>
</dbReference>
<organism evidence="2 4">
    <name type="scientific">Xanthomonas hortorum pv. vitians</name>
    <dbReference type="NCBI Taxonomy" id="83224"/>
    <lineage>
        <taxon>Bacteria</taxon>
        <taxon>Pseudomonadati</taxon>
        <taxon>Pseudomonadota</taxon>
        <taxon>Gammaproteobacteria</taxon>
        <taxon>Lysobacterales</taxon>
        <taxon>Lysobacteraceae</taxon>
        <taxon>Xanthomonas</taxon>
    </lineage>
</organism>
<evidence type="ECO:0000313" key="3">
    <source>
        <dbReference type="EMBL" id="MDV7248741.1"/>
    </source>
</evidence>
<dbReference type="EMBL" id="JAWMQI010000030">
    <property type="protein sequence ID" value="MDV7248741.1"/>
    <property type="molecule type" value="Genomic_DNA"/>
</dbReference>
<reference evidence="3 5" key="2">
    <citation type="submission" date="2023-10" db="EMBL/GenBank/DDBJ databases">
        <title>A new tool for lettuce pathogen research.</title>
        <authorList>
            <person name="Horton K.N."/>
            <person name="Cseke L.J."/>
            <person name="Badiwe M."/>
            <person name="Tesfaye D."/>
            <person name="Klein A."/>
            <person name="Su J."/>
            <person name="Potnis N."/>
            <person name="Gassmann W."/>
        </authorList>
    </citation>
    <scope>NUCLEOTIDE SEQUENCE [LARGE SCALE GENOMIC DNA]</scope>
    <source>
        <strain evidence="3 5">JSKH1901</strain>
    </source>
</reference>
<reference evidence="2 4" key="1">
    <citation type="submission" date="2020-07" db="EMBL/GenBank/DDBJ databases">
        <authorList>
            <person name="Pothier F. J."/>
        </authorList>
    </citation>
    <scope>NUCLEOTIDE SEQUENCE [LARGE SCALE GENOMIC DNA]</scope>
    <source>
        <strain evidence="2 4">CFBP 498</strain>
    </source>
</reference>
<dbReference type="RefSeq" id="WP_180313936.1">
    <property type="nucleotide sequence ID" value="NZ_JAJTZF010000069.1"/>
</dbReference>
<evidence type="ECO:0000313" key="4">
    <source>
        <dbReference type="Proteomes" id="UP000515406"/>
    </source>
</evidence>
<sequence>MPVDKDHAYELLKAFGKLEFELKRHGAFFQTRWTRSEPPTPYLVADVDWHIVDAAVRRMGNAFSALVGQPHRDRLLRDRQRRPMKQKIAMREDGSPYAKFSEHQLPQNDAEALVVAMRRVRNNLFHGGKEDSEEDPYAEDDAWALDATAVAKALLPLVQARRLTP</sequence>
<accession>A0A6V7DBG1</accession>
<name>A0A6V7DBG1_9XANT</name>
<feature type="region of interest" description="Disordered" evidence="1">
    <location>
        <begin position="79"/>
        <end position="102"/>
    </location>
</feature>
<evidence type="ECO:0000256" key="1">
    <source>
        <dbReference type="SAM" id="MobiDB-lite"/>
    </source>
</evidence>